<dbReference type="GO" id="GO:0043410">
    <property type="term" value="P:positive regulation of MAPK cascade"/>
    <property type="evidence" value="ECO:0007669"/>
    <property type="project" value="TreeGrafter"/>
</dbReference>
<evidence type="ECO:0000256" key="7">
    <source>
        <dbReference type="ARBA" id="ARBA00023136"/>
    </source>
</evidence>
<proteinExistence type="inferred from homology"/>
<evidence type="ECO:0000256" key="1">
    <source>
        <dbReference type="ARBA" id="ARBA00004651"/>
    </source>
</evidence>
<keyword evidence="6" id="KW-0297">G-protein coupled receptor</keyword>
<comment type="caution">
    <text evidence="12">The sequence shown here is derived from an EMBL/GenBank/DDBJ whole genome shotgun (WGS) entry which is preliminary data.</text>
</comment>
<dbReference type="Pfam" id="PF00001">
    <property type="entry name" value="7tm_1"/>
    <property type="match status" value="1"/>
</dbReference>
<keyword evidence="4 10" id="KW-0812">Transmembrane</keyword>
<feature type="transmembrane region" description="Helical" evidence="10">
    <location>
        <begin position="15"/>
        <end position="39"/>
    </location>
</feature>
<dbReference type="AlphaFoldDB" id="A0A834MDE0"/>
<name>A0A834MDE0_RHYFE</name>
<keyword evidence="13" id="KW-1185">Reference proteome</keyword>
<dbReference type="OrthoDB" id="5957871at2759"/>
<evidence type="ECO:0000256" key="4">
    <source>
        <dbReference type="ARBA" id="ARBA00022692"/>
    </source>
</evidence>
<dbReference type="EMBL" id="JAACXV010009094">
    <property type="protein sequence ID" value="KAF7275805.1"/>
    <property type="molecule type" value="Genomic_DNA"/>
</dbReference>
<comment type="similarity">
    <text evidence="2">Belongs to the G-protein coupled receptor 1 family.</text>
</comment>
<dbReference type="PROSITE" id="PS50262">
    <property type="entry name" value="G_PROTEIN_RECEP_F1_2"/>
    <property type="match status" value="1"/>
</dbReference>
<keyword evidence="8" id="KW-0675">Receptor</keyword>
<evidence type="ECO:0000256" key="6">
    <source>
        <dbReference type="ARBA" id="ARBA00023040"/>
    </source>
</evidence>
<dbReference type="InterPro" id="IPR017452">
    <property type="entry name" value="GPCR_Rhodpsn_7TM"/>
</dbReference>
<dbReference type="GO" id="GO:0004989">
    <property type="term" value="F:octopamine receptor activity"/>
    <property type="evidence" value="ECO:0007669"/>
    <property type="project" value="TreeGrafter"/>
</dbReference>
<evidence type="ECO:0000256" key="3">
    <source>
        <dbReference type="ARBA" id="ARBA00022475"/>
    </source>
</evidence>
<keyword evidence="9" id="KW-0807">Transducer</keyword>
<dbReference type="GO" id="GO:0005886">
    <property type="term" value="C:plasma membrane"/>
    <property type="evidence" value="ECO:0007669"/>
    <property type="project" value="UniProtKB-SubCell"/>
</dbReference>
<evidence type="ECO:0000256" key="9">
    <source>
        <dbReference type="ARBA" id="ARBA00023224"/>
    </source>
</evidence>
<organism evidence="12 13">
    <name type="scientific">Rhynchophorus ferrugineus</name>
    <name type="common">Red palm weevil</name>
    <name type="synonym">Curculio ferrugineus</name>
    <dbReference type="NCBI Taxonomy" id="354439"/>
    <lineage>
        <taxon>Eukaryota</taxon>
        <taxon>Metazoa</taxon>
        <taxon>Ecdysozoa</taxon>
        <taxon>Arthropoda</taxon>
        <taxon>Hexapoda</taxon>
        <taxon>Insecta</taxon>
        <taxon>Pterygota</taxon>
        <taxon>Neoptera</taxon>
        <taxon>Endopterygota</taxon>
        <taxon>Coleoptera</taxon>
        <taxon>Polyphaga</taxon>
        <taxon>Cucujiformia</taxon>
        <taxon>Curculionidae</taxon>
        <taxon>Dryophthorinae</taxon>
        <taxon>Rhynchophorus</taxon>
    </lineage>
</organism>
<keyword evidence="5 10" id="KW-1133">Transmembrane helix</keyword>
<accession>A0A834MDE0</accession>
<dbReference type="PANTHER" id="PTHR24248">
    <property type="entry name" value="ADRENERGIC RECEPTOR-RELATED G-PROTEIN COUPLED RECEPTOR"/>
    <property type="match status" value="1"/>
</dbReference>
<feature type="domain" description="G-protein coupled receptors family 1 profile" evidence="11">
    <location>
        <begin position="1"/>
        <end position="83"/>
    </location>
</feature>
<protein>
    <recommendedName>
        <fullName evidence="11">G-protein coupled receptors family 1 profile domain-containing protein</fullName>
    </recommendedName>
</protein>
<evidence type="ECO:0000313" key="12">
    <source>
        <dbReference type="EMBL" id="KAF7275805.1"/>
    </source>
</evidence>
<feature type="non-terminal residue" evidence="12">
    <location>
        <position position="1"/>
    </location>
</feature>
<dbReference type="GO" id="GO:0071880">
    <property type="term" value="P:adenylate cyclase-activating adrenergic receptor signaling pathway"/>
    <property type="evidence" value="ECO:0007669"/>
    <property type="project" value="TreeGrafter"/>
</dbReference>
<evidence type="ECO:0000256" key="5">
    <source>
        <dbReference type="ARBA" id="ARBA00022989"/>
    </source>
</evidence>
<keyword evidence="3" id="KW-1003">Cell membrane</keyword>
<reference evidence="12" key="1">
    <citation type="submission" date="2020-08" db="EMBL/GenBank/DDBJ databases">
        <title>Genome sequencing and assembly of the red palm weevil Rhynchophorus ferrugineus.</title>
        <authorList>
            <person name="Dias G.B."/>
            <person name="Bergman C.M."/>
            <person name="Manee M."/>
        </authorList>
    </citation>
    <scope>NUCLEOTIDE SEQUENCE</scope>
    <source>
        <strain evidence="12">AA-2017</strain>
        <tissue evidence="12">Whole larva</tissue>
    </source>
</reference>
<dbReference type="InterPro" id="IPR000276">
    <property type="entry name" value="GPCR_Rhodpsn"/>
</dbReference>
<evidence type="ECO:0000259" key="11">
    <source>
        <dbReference type="PROSITE" id="PS50262"/>
    </source>
</evidence>
<sequence>MEVDYRYGRWVTRRVALATIATIWLLAALISFVPIMLGLHRPSQPFVIESGGQNYPTCALDLTPTYAVVSSCISFYVPCIVML</sequence>
<keyword evidence="7 10" id="KW-0472">Membrane</keyword>
<evidence type="ECO:0000256" key="10">
    <source>
        <dbReference type="SAM" id="Phobius"/>
    </source>
</evidence>
<dbReference type="SUPFAM" id="SSF81321">
    <property type="entry name" value="Family A G protein-coupled receptor-like"/>
    <property type="match status" value="1"/>
</dbReference>
<evidence type="ECO:0000256" key="2">
    <source>
        <dbReference type="ARBA" id="ARBA00010663"/>
    </source>
</evidence>
<dbReference type="Gene3D" id="1.20.1070.10">
    <property type="entry name" value="Rhodopsin 7-helix transmembrane proteins"/>
    <property type="match status" value="1"/>
</dbReference>
<evidence type="ECO:0000313" key="13">
    <source>
        <dbReference type="Proteomes" id="UP000625711"/>
    </source>
</evidence>
<evidence type="ECO:0000256" key="8">
    <source>
        <dbReference type="ARBA" id="ARBA00023170"/>
    </source>
</evidence>
<dbReference type="Proteomes" id="UP000625711">
    <property type="component" value="Unassembled WGS sequence"/>
</dbReference>
<dbReference type="PANTHER" id="PTHR24248:SF187">
    <property type="entry name" value="OCTOPAMINE RECEPTOR BETA-2R"/>
    <property type="match status" value="1"/>
</dbReference>
<comment type="subcellular location">
    <subcellularLocation>
        <location evidence="1">Cell membrane</location>
        <topology evidence="1">Multi-pass membrane protein</topology>
    </subcellularLocation>
</comment>
<gene>
    <name evidence="12" type="ORF">GWI33_011253</name>
</gene>